<dbReference type="EMBL" id="CAJNOO010010932">
    <property type="protein sequence ID" value="CAF1500889.1"/>
    <property type="molecule type" value="Genomic_DNA"/>
</dbReference>
<evidence type="ECO:0000313" key="3">
    <source>
        <dbReference type="EMBL" id="CAF1500889.1"/>
    </source>
</evidence>
<dbReference type="AlphaFoldDB" id="A0A815TEB2"/>
<feature type="region of interest" description="Disordered" evidence="2">
    <location>
        <begin position="1"/>
        <end position="24"/>
    </location>
</feature>
<feature type="compositionally biased region" description="Polar residues" evidence="2">
    <location>
        <begin position="1"/>
        <end position="22"/>
    </location>
</feature>
<evidence type="ECO:0000313" key="4">
    <source>
        <dbReference type="Proteomes" id="UP000663882"/>
    </source>
</evidence>
<sequence>MDQRPIQESNTPSGDSINNRQQVADHMHALIDENSALRQQNANLFQQLDRLRLEIVQQQTNHDQLLQKSLCNLTITIDELTNQLNDYRQELSRLQKENDHLKQALNDLQKKNDSDAEENKHCKNI</sequence>
<accession>A0A815TEB2</accession>
<organism evidence="3 4">
    <name type="scientific">Rotaria sordida</name>
    <dbReference type="NCBI Taxonomy" id="392033"/>
    <lineage>
        <taxon>Eukaryota</taxon>
        <taxon>Metazoa</taxon>
        <taxon>Spiralia</taxon>
        <taxon>Gnathifera</taxon>
        <taxon>Rotifera</taxon>
        <taxon>Eurotatoria</taxon>
        <taxon>Bdelloidea</taxon>
        <taxon>Philodinida</taxon>
        <taxon>Philodinidae</taxon>
        <taxon>Rotaria</taxon>
    </lineage>
</organism>
<evidence type="ECO:0000256" key="2">
    <source>
        <dbReference type="SAM" id="MobiDB-lite"/>
    </source>
</evidence>
<comment type="caution">
    <text evidence="3">The sequence shown here is derived from an EMBL/GenBank/DDBJ whole genome shotgun (WGS) entry which is preliminary data.</text>
</comment>
<dbReference type="OrthoDB" id="10061427at2759"/>
<reference evidence="3" key="1">
    <citation type="submission" date="2021-02" db="EMBL/GenBank/DDBJ databases">
        <authorList>
            <person name="Nowell W R."/>
        </authorList>
    </citation>
    <scope>NUCLEOTIDE SEQUENCE</scope>
</reference>
<keyword evidence="1" id="KW-0175">Coiled coil</keyword>
<proteinExistence type="predicted"/>
<name>A0A815TEB2_9BILA</name>
<protein>
    <submittedName>
        <fullName evidence="3">Uncharacterized protein</fullName>
    </submittedName>
</protein>
<feature type="coiled-coil region" evidence="1">
    <location>
        <begin position="27"/>
        <end position="118"/>
    </location>
</feature>
<evidence type="ECO:0000256" key="1">
    <source>
        <dbReference type="SAM" id="Coils"/>
    </source>
</evidence>
<dbReference type="Proteomes" id="UP000663882">
    <property type="component" value="Unassembled WGS sequence"/>
</dbReference>
<gene>
    <name evidence="3" type="ORF">RFH988_LOCUS38758</name>
</gene>